<evidence type="ECO:0000313" key="3">
    <source>
        <dbReference type="EMBL" id="CAG6626635.1"/>
    </source>
</evidence>
<accession>A0A8D8Q7N0</accession>
<protein>
    <submittedName>
        <fullName evidence="3">Uncharacterized protein</fullName>
    </submittedName>
</protein>
<evidence type="ECO:0000256" key="1">
    <source>
        <dbReference type="SAM" id="Phobius"/>
    </source>
</evidence>
<keyword evidence="1" id="KW-0472">Membrane</keyword>
<sequence>MKSYVLIGLVLSVIVCCQAKPLETNDADIAIDDTGAQKDILLDLSKNKNAEIILNREIEKIPDGEIIQEANVVENAAGMAEQKQCNCFHGKKTDMLETQVKELRNQVEQDSNTSKYIIGLSLLFYCCICVYYWFHSYF</sequence>
<name>A0A8D8Q7N0_9HEMI</name>
<feature type="signal peptide" evidence="2">
    <location>
        <begin position="1"/>
        <end position="19"/>
    </location>
</feature>
<evidence type="ECO:0000256" key="2">
    <source>
        <dbReference type="SAM" id="SignalP"/>
    </source>
</evidence>
<reference evidence="3" key="1">
    <citation type="submission" date="2021-05" db="EMBL/GenBank/DDBJ databases">
        <authorList>
            <person name="Alioto T."/>
            <person name="Alioto T."/>
            <person name="Gomez Garrido J."/>
        </authorList>
    </citation>
    <scope>NUCLEOTIDE SEQUENCE</scope>
</reference>
<proteinExistence type="predicted"/>
<dbReference type="EMBL" id="HBUF01063117">
    <property type="protein sequence ID" value="CAG6626635.1"/>
    <property type="molecule type" value="Transcribed_RNA"/>
</dbReference>
<dbReference type="AlphaFoldDB" id="A0A8D8Q7N0"/>
<keyword evidence="1" id="KW-1133">Transmembrane helix</keyword>
<keyword evidence="2" id="KW-0732">Signal</keyword>
<organism evidence="3">
    <name type="scientific">Cacopsylla melanoneura</name>
    <dbReference type="NCBI Taxonomy" id="428564"/>
    <lineage>
        <taxon>Eukaryota</taxon>
        <taxon>Metazoa</taxon>
        <taxon>Ecdysozoa</taxon>
        <taxon>Arthropoda</taxon>
        <taxon>Hexapoda</taxon>
        <taxon>Insecta</taxon>
        <taxon>Pterygota</taxon>
        <taxon>Neoptera</taxon>
        <taxon>Paraneoptera</taxon>
        <taxon>Hemiptera</taxon>
        <taxon>Sternorrhyncha</taxon>
        <taxon>Psylloidea</taxon>
        <taxon>Psyllidae</taxon>
        <taxon>Psyllinae</taxon>
        <taxon>Cacopsylla</taxon>
    </lineage>
</organism>
<dbReference type="EMBL" id="HBUF01212855">
    <property type="protein sequence ID" value="CAG6666097.1"/>
    <property type="molecule type" value="Transcribed_RNA"/>
</dbReference>
<feature type="chain" id="PRO_5036261755" evidence="2">
    <location>
        <begin position="20"/>
        <end position="138"/>
    </location>
</feature>
<keyword evidence="1" id="KW-0812">Transmembrane</keyword>
<feature type="transmembrane region" description="Helical" evidence="1">
    <location>
        <begin position="116"/>
        <end position="134"/>
    </location>
</feature>